<name>A0A9D2GZG0_9BACE</name>
<dbReference type="Gene3D" id="2.40.50.100">
    <property type="match status" value="1"/>
</dbReference>
<evidence type="ECO:0000313" key="3">
    <source>
        <dbReference type="EMBL" id="HIZ92189.1"/>
    </source>
</evidence>
<organism evidence="3 4">
    <name type="scientific">Candidatus Bacteroides merdavium</name>
    <dbReference type="NCBI Taxonomy" id="2838472"/>
    <lineage>
        <taxon>Bacteria</taxon>
        <taxon>Pseudomonadati</taxon>
        <taxon>Bacteroidota</taxon>
        <taxon>Bacteroidia</taxon>
        <taxon>Bacteroidales</taxon>
        <taxon>Bacteroidaceae</taxon>
        <taxon>Bacteroides</taxon>
    </lineage>
</organism>
<keyword evidence="1" id="KW-0092">Biotin</keyword>
<proteinExistence type="predicted"/>
<evidence type="ECO:0000259" key="2">
    <source>
        <dbReference type="PROSITE" id="PS50968"/>
    </source>
</evidence>
<protein>
    <submittedName>
        <fullName evidence="3">Biotin/lipoyl-binding protein</fullName>
    </submittedName>
</protein>
<dbReference type="FunFam" id="2.40.50.100:FF:000003">
    <property type="entry name" value="Acetyl-CoA carboxylase biotin carboxyl carrier protein"/>
    <property type="match status" value="1"/>
</dbReference>
<dbReference type="PROSITE" id="PS50968">
    <property type="entry name" value="BIOTINYL_LIPOYL"/>
    <property type="match status" value="1"/>
</dbReference>
<dbReference type="InterPro" id="IPR050709">
    <property type="entry name" value="Biotin_Carboxyl_Carrier/Decarb"/>
</dbReference>
<reference evidence="3" key="1">
    <citation type="journal article" date="2021" name="PeerJ">
        <title>Extensive microbial diversity within the chicken gut microbiome revealed by metagenomics and culture.</title>
        <authorList>
            <person name="Gilroy R."/>
            <person name="Ravi A."/>
            <person name="Getino M."/>
            <person name="Pursley I."/>
            <person name="Horton D.L."/>
            <person name="Alikhan N.F."/>
            <person name="Baker D."/>
            <person name="Gharbi K."/>
            <person name="Hall N."/>
            <person name="Watson M."/>
            <person name="Adriaenssens E.M."/>
            <person name="Foster-Nyarko E."/>
            <person name="Jarju S."/>
            <person name="Secka A."/>
            <person name="Antonio M."/>
            <person name="Oren A."/>
            <person name="Chaudhuri R.R."/>
            <person name="La Ragione R."/>
            <person name="Hildebrand F."/>
            <person name="Pallen M.J."/>
        </authorList>
    </citation>
    <scope>NUCLEOTIDE SEQUENCE</scope>
    <source>
        <strain evidence="3">CHK118-2852</strain>
    </source>
</reference>
<dbReference type="Proteomes" id="UP000824108">
    <property type="component" value="Unassembled WGS sequence"/>
</dbReference>
<dbReference type="InterPro" id="IPR000089">
    <property type="entry name" value="Biotin_lipoyl"/>
</dbReference>
<evidence type="ECO:0000313" key="4">
    <source>
        <dbReference type="Proteomes" id="UP000824108"/>
    </source>
</evidence>
<gene>
    <name evidence="3" type="ORF">H9807_08755</name>
</gene>
<comment type="caution">
    <text evidence="3">The sequence shown here is derived from an EMBL/GenBank/DDBJ whole genome shotgun (WGS) entry which is preliminary data.</text>
</comment>
<dbReference type="Pfam" id="PF00364">
    <property type="entry name" value="Biotin_lipoyl"/>
    <property type="match status" value="1"/>
</dbReference>
<dbReference type="SUPFAM" id="SSF51230">
    <property type="entry name" value="Single hybrid motif"/>
    <property type="match status" value="1"/>
</dbReference>
<dbReference type="CDD" id="cd06850">
    <property type="entry name" value="biotinyl_domain"/>
    <property type="match status" value="1"/>
</dbReference>
<evidence type="ECO:0000256" key="1">
    <source>
        <dbReference type="ARBA" id="ARBA00023267"/>
    </source>
</evidence>
<accession>A0A9D2GZG0</accession>
<dbReference type="PANTHER" id="PTHR45266:SF3">
    <property type="entry name" value="OXALOACETATE DECARBOXYLASE ALPHA CHAIN"/>
    <property type="match status" value="1"/>
</dbReference>
<feature type="domain" description="Lipoyl-binding" evidence="2">
    <location>
        <begin position="64"/>
        <end position="146"/>
    </location>
</feature>
<reference evidence="3" key="2">
    <citation type="submission" date="2021-04" db="EMBL/GenBank/DDBJ databases">
        <authorList>
            <person name="Gilroy R."/>
        </authorList>
    </citation>
    <scope>NUCLEOTIDE SEQUENCE</scope>
    <source>
        <strain evidence="3">CHK118-2852</strain>
    </source>
</reference>
<sequence length="146" mass="15557">MKEYKYKINGNPYKVVIGDIEGNIAHVEVNGTHYQVEMEKAPQPKTTVIKPVVRQAATTPAAPTTQVVKPAAASAGKSGVKSPLPGVILEIKVNVGDTVKKGQTIIILEAVKMENNINSDRDGKVTAINVNKGDSVLEGTDLVIIE</sequence>
<dbReference type="InterPro" id="IPR011053">
    <property type="entry name" value="Single_hybrid_motif"/>
</dbReference>
<dbReference type="EMBL" id="DXAV01000072">
    <property type="protein sequence ID" value="HIZ92189.1"/>
    <property type="molecule type" value="Genomic_DNA"/>
</dbReference>
<dbReference type="AlphaFoldDB" id="A0A9D2GZG0"/>
<dbReference type="PANTHER" id="PTHR45266">
    <property type="entry name" value="OXALOACETATE DECARBOXYLASE ALPHA CHAIN"/>
    <property type="match status" value="1"/>
</dbReference>